<feature type="chain" id="PRO_5040788797" evidence="1">
    <location>
        <begin position="24"/>
        <end position="239"/>
    </location>
</feature>
<sequence>MFRILNLTTIYLLVISYSFSVNAQSRIEPDLKISKDIEILKDATGWVYDSQENSWTDHRNYIRKNTIENEELNLNKSIIKSTSYQNFDSISLQKINYKNHFYYLFIIKCLEGEYTYPTLKKDWNYQSETKIFIFDETDINNLKGLNDYLCITTSRKIVMTKNDKDYASNIKRELMRLPNKSSKQYTFVIRKLDDESVHFLLPQFYTTDPIETIQNKYFEISLKAYYRFLGVTSENKNLY</sequence>
<evidence type="ECO:0000256" key="1">
    <source>
        <dbReference type="SAM" id="SignalP"/>
    </source>
</evidence>
<organism evidence="2 3">
    <name type="scientific">Zunongwangia pacifica</name>
    <dbReference type="NCBI Taxonomy" id="2911062"/>
    <lineage>
        <taxon>Bacteria</taxon>
        <taxon>Pseudomonadati</taxon>
        <taxon>Bacteroidota</taxon>
        <taxon>Flavobacteriia</taxon>
        <taxon>Flavobacteriales</taxon>
        <taxon>Flavobacteriaceae</taxon>
        <taxon>Zunongwangia</taxon>
    </lineage>
</organism>
<protein>
    <submittedName>
        <fullName evidence="2">Uncharacterized protein</fullName>
    </submittedName>
</protein>
<keyword evidence="1" id="KW-0732">Signal</keyword>
<dbReference type="Proteomes" id="UP001139521">
    <property type="component" value="Unassembled WGS sequence"/>
</dbReference>
<accession>A0A9X2CQW4</accession>
<evidence type="ECO:0000313" key="2">
    <source>
        <dbReference type="EMBL" id="MCL6220503.1"/>
    </source>
</evidence>
<feature type="signal peptide" evidence="1">
    <location>
        <begin position="1"/>
        <end position="23"/>
    </location>
</feature>
<dbReference type="RefSeq" id="WP_249603201.1">
    <property type="nucleotide sequence ID" value="NZ_JAKHSK010000042.1"/>
</dbReference>
<name>A0A9X2CQW4_9FLAO</name>
<comment type="caution">
    <text evidence="2">The sequence shown here is derived from an EMBL/GenBank/DDBJ whole genome shotgun (WGS) entry which is preliminary data.</text>
</comment>
<proteinExistence type="predicted"/>
<dbReference type="EMBL" id="JAKHSK010000042">
    <property type="protein sequence ID" value="MCL6220503.1"/>
    <property type="molecule type" value="Genomic_DNA"/>
</dbReference>
<reference evidence="2" key="1">
    <citation type="submission" date="2022-01" db="EMBL/GenBank/DDBJ databases">
        <title>Genome sequencing of Zunongwangia sp. M21534 genome.</title>
        <authorList>
            <person name="Chen Y."/>
            <person name="Dong C."/>
            <person name="Shao Z."/>
        </authorList>
    </citation>
    <scope>NUCLEOTIDE SEQUENCE</scope>
    <source>
        <strain evidence="2">MCCC M21534</strain>
    </source>
</reference>
<gene>
    <name evidence="2" type="ORF">L1967_19605</name>
</gene>
<keyword evidence="3" id="KW-1185">Reference proteome</keyword>
<dbReference type="AlphaFoldDB" id="A0A9X2CQW4"/>
<evidence type="ECO:0000313" key="3">
    <source>
        <dbReference type="Proteomes" id="UP001139521"/>
    </source>
</evidence>